<gene>
    <name evidence="5" type="ORF">JMA39_14870</name>
</gene>
<dbReference type="InterPro" id="IPR002698">
    <property type="entry name" value="FTHF_cligase"/>
</dbReference>
<comment type="caution">
    <text evidence="5">The sequence shown here is derived from an EMBL/GenBank/DDBJ whole genome shotgun (WGS) entry which is preliminary data.</text>
</comment>
<keyword evidence="5" id="KW-0436">Ligase</keyword>
<protein>
    <recommendedName>
        <fullName evidence="4">5-formyltetrahydrofolate cyclo-ligase</fullName>
        <ecNumber evidence="4">6.3.3.2</ecNumber>
    </recommendedName>
</protein>
<evidence type="ECO:0000313" key="6">
    <source>
        <dbReference type="Proteomes" id="UP000604898"/>
    </source>
</evidence>
<dbReference type="RefSeq" id="WP_202722636.1">
    <property type="nucleotide sequence ID" value="NZ_BPEX01000015.1"/>
</dbReference>
<keyword evidence="6" id="KW-1185">Reference proteome</keyword>
<dbReference type="Gene3D" id="3.40.50.10420">
    <property type="entry name" value="NagB/RpiA/CoA transferase-like"/>
    <property type="match status" value="1"/>
</dbReference>
<proteinExistence type="inferred from homology"/>
<dbReference type="SUPFAM" id="SSF100950">
    <property type="entry name" value="NagB/RpiA/CoA transferase-like"/>
    <property type="match status" value="1"/>
</dbReference>
<dbReference type="InterPro" id="IPR037171">
    <property type="entry name" value="NagB/RpiA_transferase-like"/>
</dbReference>
<evidence type="ECO:0000256" key="2">
    <source>
        <dbReference type="ARBA" id="ARBA00022741"/>
    </source>
</evidence>
<evidence type="ECO:0000313" key="5">
    <source>
        <dbReference type="EMBL" id="MBL4914387.1"/>
    </source>
</evidence>
<evidence type="ECO:0000256" key="4">
    <source>
        <dbReference type="RuleBase" id="RU361279"/>
    </source>
</evidence>
<dbReference type="NCBIfam" id="TIGR02727">
    <property type="entry name" value="MTHFS_bact"/>
    <property type="match status" value="1"/>
</dbReference>
<accession>A0ABS1T3I8</accession>
<sequence>MPSQLPPQFSSSASDKACRKAIRSQIREARRSLATEQQDSFAMTAADFTLSKLKQLKAQRVALYLTNDGELDTKPLIEALWQNEVEVYLPRLHPFSPGNLLFFRYQTDTQMQKNHMRIWEPKLNITQMLLPHQIDVVITPLVAFDLLGNRMGMGGGFYDRTLANWQHTGKPLPIGYAHDCQQVDKLPCEHWDVPLPFIITPSHCHSFEL</sequence>
<dbReference type="EC" id="6.3.3.2" evidence="4"/>
<keyword evidence="2 4" id="KW-0547">Nucleotide-binding</keyword>
<comment type="cofactor">
    <cofactor evidence="4">
        <name>Mg(2+)</name>
        <dbReference type="ChEBI" id="CHEBI:18420"/>
    </cofactor>
</comment>
<dbReference type="PIRSF" id="PIRSF006806">
    <property type="entry name" value="FTHF_cligase"/>
    <property type="match status" value="1"/>
</dbReference>
<evidence type="ECO:0000256" key="1">
    <source>
        <dbReference type="ARBA" id="ARBA00010638"/>
    </source>
</evidence>
<reference evidence="5 6" key="1">
    <citation type="submission" date="2021-01" db="EMBL/GenBank/DDBJ databases">
        <title>Genome sequence of Shewanella schlegeliana JCM 11561.</title>
        <authorList>
            <person name="Zhang H."/>
            <person name="Li C."/>
        </authorList>
    </citation>
    <scope>NUCLEOTIDE SEQUENCE [LARGE SCALE GENOMIC DNA]</scope>
    <source>
        <strain evidence="5 6">JCM 11561</strain>
    </source>
</reference>
<evidence type="ECO:0000256" key="3">
    <source>
        <dbReference type="ARBA" id="ARBA00022840"/>
    </source>
</evidence>
<dbReference type="EMBL" id="JAESVD010000008">
    <property type="protein sequence ID" value="MBL4914387.1"/>
    <property type="molecule type" value="Genomic_DNA"/>
</dbReference>
<dbReference type="Pfam" id="PF01812">
    <property type="entry name" value="5-FTHF_cyc-lig"/>
    <property type="match status" value="1"/>
</dbReference>
<comment type="similarity">
    <text evidence="1 4">Belongs to the 5-formyltetrahydrofolate cyclo-ligase family.</text>
</comment>
<name>A0ABS1T3I8_9GAMM</name>
<comment type="catalytic activity">
    <reaction evidence="4">
        <text>(6S)-5-formyl-5,6,7,8-tetrahydrofolate + ATP = (6R)-5,10-methenyltetrahydrofolate + ADP + phosphate</text>
        <dbReference type="Rhea" id="RHEA:10488"/>
        <dbReference type="ChEBI" id="CHEBI:30616"/>
        <dbReference type="ChEBI" id="CHEBI:43474"/>
        <dbReference type="ChEBI" id="CHEBI:57455"/>
        <dbReference type="ChEBI" id="CHEBI:57457"/>
        <dbReference type="ChEBI" id="CHEBI:456216"/>
        <dbReference type="EC" id="6.3.3.2"/>
    </reaction>
</comment>
<dbReference type="PANTHER" id="PTHR23407:SF1">
    <property type="entry name" value="5-FORMYLTETRAHYDROFOLATE CYCLO-LIGASE"/>
    <property type="match status" value="1"/>
</dbReference>
<dbReference type="InterPro" id="IPR024185">
    <property type="entry name" value="FTHF_cligase-like_sf"/>
</dbReference>
<keyword evidence="4" id="KW-0460">Magnesium</keyword>
<dbReference type="PANTHER" id="PTHR23407">
    <property type="entry name" value="ATPASE INHIBITOR/5-FORMYLTETRAHYDROFOLATE CYCLO-LIGASE"/>
    <property type="match status" value="1"/>
</dbReference>
<keyword evidence="4" id="KW-0479">Metal-binding</keyword>
<dbReference type="GO" id="GO:0030272">
    <property type="term" value="F:5-formyltetrahydrofolate cyclo-ligase activity"/>
    <property type="evidence" value="ECO:0007669"/>
    <property type="project" value="UniProtKB-EC"/>
</dbReference>
<keyword evidence="3 4" id="KW-0067">ATP-binding</keyword>
<dbReference type="Proteomes" id="UP000604898">
    <property type="component" value="Unassembled WGS sequence"/>
</dbReference>
<organism evidence="5 6">
    <name type="scientific">Shewanella schlegeliana</name>
    <dbReference type="NCBI Taxonomy" id="190308"/>
    <lineage>
        <taxon>Bacteria</taxon>
        <taxon>Pseudomonadati</taxon>
        <taxon>Pseudomonadota</taxon>
        <taxon>Gammaproteobacteria</taxon>
        <taxon>Alteromonadales</taxon>
        <taxon>Shewanellaceae</taxon>
        <taxon>Shewanella</taxon>
    </lineage>
</organism>